<evidence type="ECO:0000256" key="7">
    <source>
        <dbReference type="ARBA" id="ARBA00023194"/>
    </source>
</evidence>
<comment type="caution">
    <text evidence="10">Lacks conserved residue(s) required for the propagation of feature annotation.</text>
</comment>
<dbReference type="FunFam" id="3.40.47.10:FF:000019">
    <property type="entry name" value="Polyketide synthase type I"/>
    <property type="match status" value="4"/>
</dbReference>
<dbReference type="PROSITE" id="PS52019">
    <property type="entry name" value="PKS_MFAS_DH"/>
    <property type="match status" value="2"/>
</dbReference>
<dbReference type="InterPro" id="IPR002364">
    <property type="entry name" value="Quin_OxRdtase/zeta-crystal_CS"/>
</dbReference>
<dbReference type="GO" id="GO:0031177">
    <property type="term" value="F:phosphopantetheine binding"/>
    <property type="evidence" value="ECO:0007669"/>
    <property type="project" value="InterPro"/>
</dbReference>
<dbReference type="Pfam" id="PF00550">
    <property type="entry name" value="PP-binding"/>
    <property type="match status" value="4"/>
</dbReference>
<feature type="region of interest" description="N-terminal hotdog fold" evidence="10">
    <location>
        <begin position="895"/>
        <end position="1018"/>
    </location>
</feature>
<dbReference type="Gene3D" id="3.40.366.10">
    <property type="entry name" value="Malonyl-Coenzyme A Acyl Carrier Protein, domain 2"/>
    <property type="match status" value="4"/>
</dbReference>
<dbReference type="Pfam" id="PF08990">
    <property type="entry name" value="Docking"/>
    <property type="match status" value="1"/>
</dbReference>
<dbReference type="InterPro" id="IPR001227">
    <property type="entry name" value="Ac_transferase_dom_sf"/>
</dbReference>
<evidence type="ECO:0000259" key="13">
    <source>
        <dbReference type="PROSITE" id="PS52019"/>
    </source>
</evidence>
<dbReference type="PROSITE" id="PS01162">
    <property type="entry name" value="QOR_ZETA_CRYSTAL"/>
    <property type="match status" value="1"/>
</dbReference>
<comment type="pathway">
    <text evidence="2">Antibiotic biosynthesis.</text>
</comment>
<organism evidence="14 15">
    <name type="scientific">Actinophytocola xinjiangensis</name>
    <dbReference type="NCBI Taxonomy" id="485602"/>
    <lineage>
        <taxon>Bacteria</taxon>
        <taxon>Bacillati</taxon>
        <taxon>Actinomycetota</taxon>
        <taxon>Actinomycetes</taxon>
        <taxon>Pseudonocardiales</taxon>
        <taxon>Pseudonocardiaceae</taxon>
    </lineage>
</organism>
<dbReference type="Gene3D" id="3.30.70.3290">
    <property type="match status" value="4"/>
</dbReference>
<feature type="region of interest" description="C-terminal hotdog fold" evidence="10">
    <location>
        <begin position="6092"/>
        <end position="6222"/>
    </location>
</feature>
<dbReference type="InterPro" id="IPR018201">
    <property type="entry name" value="Ketoacyl_synth_AS"/>
</dbReference>
<dbReference type="InterPro" id="IPR020807">
    <property type="entry name" value="PKS_DH"/>
</dbReference>
<dbReference type="NCBIfam" id="NF045894">
    <property type="entry name" value="PKS_plus_SDR"/>
    <property type="match status" value="1"/>
</dbReference>
<dbReference type="GO" id="GO:0004312">
    <property type="term" value="F:fatty acid synthase activity"/>
    <property type="evidence" value="ECO:0007669"/>
    <property type="project" value="TreeGrafter"/>
</dbReference>
<dbReference type="InterPro" id="IPR036291">
    <property type="entry name" value="NAD(P)-bd_dom_sf"/>
</dbReference>
<dbReference type="Pfam" id="PF00109">
    <property type="entry name" value="ketoacyl-synt"/>
    <property type="match status" value="4"/>
</dbReference>
<feature type="region of interest" description="N-terminal hotdog fold" evidence="10">
    <location>
        <begin position="5965"/>
        <end position="6082"/>
    </location>
</feature>
<proteinExistence type="predicted"/>
<dbReference type="InterPro" id="IPR050091">
    <property type="entry name" value="PKS_NRPS_Biosynth_Enz"/>
</dbReference>
<dbReference type="InterPro" id="IPR015083">
    <property type="entry name" value="NorB/c/GfsB-D-like_docking"/>
</dbReference>
<dbReference type="Gene3D" id="3.40.47.10">
    <property type="match status" value="4"/>
</dbReference>
<dbReference type="InterPro" id="IPR041618">
    <property type="entry name" value="PKS_DE"/>
</dbReference>
<feature type="region of interest" description="C-terminal hotdog fold" evidence="10">
    <location>
        <begin position="1031"/>
        <end position="1165"/>
    </location>
</feature>
<dbReference type="SMART" id="SM00827">
    <property type="entry name" value="PKS_AT"/>
    <property type="match status" value="4"/>
</dbReference>
<dbReference type="InterPro" id="IPR013968">
    <property type="entry name" value="PKS_KR"/>
</dbReference>
<dbReference type="CDD" id="cd08956">
    <property type="entry name" value="KR_3_FAS_SDR_x"/>
    <property type="match status" value="3"/>
</dbReference>
<feature type="domain" description="Ketosynthase family 3 (KS3)" evidence="12">
    <location>
        <begin position="32"/>
        <end position="456"/>
    </location>
</feature>
<dbReference type="Pfam" id="PF21089">
    <property type="entry name" value="PKS_DH_N"/>
    <property type="match status" value="3"/>
</dbReference>
<evidence type="ECO:0000313" key="14">
    <source>
        <dbReference type="EMBL" id="OLF05414.1"/>
    </source>
</evidence>
<feature type="domain" description="Carrier" evidence="11">
    <location>
        <begin position="1936"/>
        <end position="2011"/>
    </location>
</feature>
<keyword evidence="6" id="KW-0677">Repeat</keyword>
<keyword evidence="4" id="KW-0597">Phosphoprotein</keyword>
<feature type="domain" description="PKS/mFAS DH" evidence="13">
    <location>
        <begin position="5965"/>
        <end position="6222"/>
    </location>
</feature>
<evidence type="ECO:0000256" key="9">
    <source>
        <dbReference type="ARBA" id="ARBA00023315"/>
    </source>
</evidence>
<keyword evidence="3" id="KW-0596">Phosphopantetheine</keyword>
<dbReference type="InterPro" id="IPR014043">
    <property type="entry name" value="Acyl_transferase_dom"/>
</dbReference>
<dbReference type="InterPro" id="IPR020843">
    <property type="entry name" value="ER"/>
</dbReference>
<dbReference type="OrthoDB" id="9778690at2"/>
<feature type="active site" description="Proton donor; for dehydratase activity" evidence="10">
    <location>
        <position position="1090"/>
    </location>
</feature>
<dbReference type="Gene3D" id="3.40.50.720">
    <property type="entry name" value="NAD(P)-binding Rossmann-like Domain"/>
    <property type="match status" value="6"/>
</dbReference>
<dbReference type="SUPFAM" id="SSF55048">
    <property type="entry name" value="Probable ACP-binding domain of malonyl-CoA ACP transacylase"/>
    <property type="match status" value="3"/>
</dbReference>
<evidence type="ECO:0000259" key="12">
    <source>
        <dbReference type="PROSITE" id="PS52004"/>
    </source>
</evidence>
<dbReference type="InterPro" id="IPR049552">
    <property type="entry name" value="PKS_DH_N"/>
</dbReference>
<dbReference type="InterPro" id="IPR042104">
    <property type="entry name" value="PKS_dehydratase_sf"/>
</dbReference>
<dbReference type="Pfam" id="PF18369">
    <property type="entry name" value="PKS_DE"/>
    <property type="match status" value="1"/>
</dbReference>
<protein>
    <recommendedName>
        <fullName evidence="16">Acyl transferase domain-containing protein</fullName>
    </recommendedName>
</protein>
<dbReference type="GO" id="GO:0004315">
    <property type="term" value="F:3-oxoacyl-[acyl-carrier-protein] synthase activity"/>
    <property type="evidence" value="ECO:0007669"/>
    <property type="project" value="InterPro"/>
</dbReference>
<dbReference type="Pfam" id="PF08240">
    <property type="entry name" value="ADH_N"/>
    <property type="match status" value="1"/>
</dbReference>
<dbReference type="Gene3D" id="1.10.1200.10">
    <property type="entry name" value="ACP-like"/>
    <property type="match status" value="4"/>
</dbReference>
<dbReference type="InterPro" id="IPR014031">
    <property type="entry name" value="Ketoacyl_synth_C"/>
</dbReference>
<evidence type="ECO:0000313" key="15">
    <source>
        <dbReference type="Proteomes" id="UP000185696"/>
    </source>
</evidence>
<dbReference type="Pfam" id="PF02801">
    <property type="entry name" value="Ketoacyl-synt_C"/>
    <property type="match status" value="4"/>
</dbReference>
<keyword evidence="9" id="KW-0012">Acyltransferase</keyword>
<dbReference type="InterPro" id="IPR006162">
    <property type="entry name" value="Ppantetheine_attach_site"/>
</dbReference>
<dbReference type="SMART" id="SM00823">
    <property type="entry name" value="PKS_PP"/>
    <property type="match status" value="4"/>
</dbReference>
<keyword evidence="5" id="KW-0808">Transferase</keyword>
<dbReference type="SUPFAM" id="SSF51735">
    <property type="entry name" value="NAD(P)-binding Rossmann-fold domains"/>
    <property type="match status" value="9"/>
</dbReference>
<feature type="domain" description="Carrier" evidence="11">
    <location>
        <begin position="5011"/>
        <end position="5086"/>
    </location>
</feature>
<sequence length="6833" mass="711927">MTSDKVVEALRAAVKESDRLRRQNRQLVAAATEPIAIVGMSCRLPGDVSSPEDLWDLVVNGRDAIGPLPTDRGWDTDVLHDADVDARGMEVSQQGGFLSGMADFDPGFFGISPREALTMDPQQRLLLETSWEALERAGIDTSRLRGSRTGVFIGTNGQDYQYLMMRSLDDATGDVGTGIAASATSGRIAYTFGFEGPAVTVDTACSSSLVSLHLAAQALRAGECALALAGGVNVMCTPGPLLEFSRQGGLARDGRSKAFSDDADGTGWSEGVGVLVLERLSDAVSHGHQVLAVVRGSAVNADGASNGFTAPNGRAQQRVIRAALDDARLSTQDVDVVEGHGTGTPLGDPIEATALLATYGRDRERPLLLGSVKSNLGHAQAAAGVTGVIKMVQAMRHGVVPPTLHAATRSSHVDWSTGGVELVTEATPWPETGRVRRAAVSSFGVSGTNAHVVVEQAPETAHAEPVASVSASVPVVLSGRGADALAAQVDALLAHLSTRDVAVGDLSRSLTTARVSFEHRLGVTAETTAELCETLAAWRADGRAPGVVTGVAPARVKLGMLFAGQGAQRLGMGRELYARFPVFASAIEAVFAELDPRVREVMWGVDPSLVDDTTWAQPALFALEIAQYRLVESFGVRPDLVVGHSIGEIAAAHVAGVLSLSDACRLVSARASLMGALPPGGAMVAVQAGEDELTLTDGVSIAAVNGPNSVVVAGVEAEVMAIVGDRKHKRLPVSHAFHSPLMDPMLDDFRAAIAGIVFHQPEISIAGAVTDPEYWVNHVRDTVRFADRLTEAAETGITGFLEIGPDGTLSALAADTGLAVPALRRDRDEQDAFVGALTRLHVAGVTVDWAPLYVGTGAVIDHDLPTYAFTHERFWPEVVARAGDVSALGLTEAGHPLLGAVLTVAGTGECVLTGRLSTAVTPWLGDHRVGGRNLVPGAGLVELVLHAGDHVGCEHLAELTILVPVVLGGTEPLDIQVWLAAPDSEGARQVGVYSRRADTGLEWTRHATGSVEPAAPEEPGLDTTEWPPAGAAPVDVTRLYDTYAQLGLDFGPAFRSVTAVWQRGNELYADITLPDASDAAGYGIHPTLLDAVLHPGLLLRDSTMGRVPFSWRDVTLHATQVSALRVRLLGADTDTVSVLASDPAGRPVLSVGALDLRAPAAPTPDSTTGETLLRVEWVPQPGGHERAEGFTAPLVDSLTELTGEVPELVLLRLPRENDPRTATHRTLALVQEWLAEPPFAGSCLMVVTRGAVSVDDEPVTDPAAAACWGLVRTAQIEHRGRLVLLDLDEVTDPASVVADVLPVLAAGEPQLAVRGGEVRVPRLAPLASGPLVPPGGTPWRLGVTRQGTLDDLALLPCPEVAGPLAGRQVRVAIGAAGLNFRDVLNALGMYPGEGGLYGSEAAGVVAEIGPEVTGLKVGDRVMGMLFGGFGPLGVTDERLLVPVPADWSIETAASVPLAFLTAYHGLVDLAGLAAGEKVLVHAGAGGVGMAAVQLARWLGAEVYATASESKWDTLRALGVDDDHLASSRTLEFAQRFAGAGIDVVLNALAGDFVDASLGLLRDGGRFVELGKTDIRDAATLPAVRYQAFDLGWVDTDRIQGMLRELVALFDAGALTPLPTRTWDVRHARDAFRFMSGARHVGKLVLTIPHGLDPDGTVLITGGTGGLGAVLARHLVTARGVRRLVLTSRRGPDAPGAVDLHAELTAAGADVTVAACDVADRDALAALLAGLTRPLTAVVHAAGVIDDGVVDHLTPERIDRVFAPKAEAARHLDELTRGHDLSAFVLYSSVAGVMGSPGQANYAAANAYLDALATRRRAEGLPAVSLAWSSWDAADAGGMVGTLADSVRGRLAGSMLPPLSVARGLSLFDTALGVDDAVVVPVAVRPGAGGARVTGEVPPILRGLLRGARRTAAGAGSATATGLTMRLRGLPNGEPLRFLTDLVRTEAATVLGHRSPDGVEAEREFRQLGIDSLTAVELCNRLRECTGLRLSTTLVYDYPTPVAVAAHLLDELLGADDPARNVVTDRGSSDEPVAIVGMGCRFPGGVASPEDLWRVVVDGRDVLSPFPTDRGWESTWLTDLDGRVGGFLHDAALFDNDFFGISPREAVAMDPQQRVLLEVAWEALERAGIDATTLRGSRTGVYVGSNNQDYSHVIVNAAEDVEGHAVTGLGGSVISGRLAYSFGFEGPALTVDTACSSSLVTMHLAANALRAGECGLALAGGVTVMATPMTFGGFDRQGGIAQDGRCKAFSDDADGTNWSEGAAMLVLERLSDAVANGHEVLAVLRGSAVNSDGASNGLSAPNGPSQQRVIRAALDDARLRTSDVDVIEAHGTGTKLGDPIEAQSLLATYGQDRESPVLLGSVKSNLGHTQGAAGAAGVIKMVQAMRHGVVPPTLHVTAPTSHVDWSTGRIELVTESIPWPEMGRVRRAAVSAFGVSGTNAHVIVEQAPESDGAEPVTTGIASLPVVLSARGADALAAQVDALLARLSVADVRAGDLSRSMTTARASFEHRLGVAVADTAELGAALAAWRADGRAPGVVTGVAPARVKLGMLFAGQGAQRLGMGRELYARFPVFASAIEAVFAELDPRVREVMWGVDPSLVDDTTWAQPALFALEVALYRLVESFGVRPDRVAGHSIGEIAAAHVAGVLSLSDACRLVSARASLMGALPRGGVMVAFRATESQLRLTDGVSIAAVNGPDNVVLAGAEAEVMAVVGDRKHKRLPVSHAFHSSLMDPMLDDFRAAIAGIVFHQPEIPIAGAVTDPEYWVNHVRDTVRFADRLAEAAETGITAFLELGPDGTLSALAADTGLAVPALRRDRDEQDAFVEALTRLHVAGVTVDWAPLYVGTGAVIDHDLPTYAFTHERFWPEVVARAGDVSALGLTEAGHPLLGAALTVVESGESVLTGRLSQPDWFTGTGLVELALHAGDRVGCEHLTELTLLAPLESGAELDVQVWLSAPADDGTRALGIHARRADAVSPEWTRHATGTLAETAPGGDRWPPVESCVEITLPDGVDDATGYGIHPALLDALTNDGSGRVPLTWRDVTLHASGATALRALVREIDADTVSVTALDQQGAPVLSVGALVLGAPAEGARTGETLLRLDWAAVPAETGRPDAAGDTVSVPIVTALAEVTGDVPGLVVHPLPMVDDPRAAVHGALALVREWLADERFASSCLVVVTRGAVPVDGEPVADLAAAACWGLLRTAQNEHRGRFVVMDLDFHTDVTDAVSSALPVLAAGEPQLAVRDGVVRVARLAAHTEPGPAVDLDPDGIVLITGGTGGLGAVLARHLVTARGVRRLVLTSRRGPDAPGAVDLHAELTAAGADVTVAACDVADRDALAALLAGLTHPLTAVVHAAGVLDDGVVEAMTRERIDRVFAPKAEAARHLDELTRGHDLSAFVLYSSVAGVMGGAGQANYAAANAYLDALATRRRAEGLPAVSLAWSSWDAIEAGGMTGTLTDQARRRLASSVLPPLSVAQGLALFDTALGVDTPVVVPVAARPGADGARISGEVPPILRGLVRGARRVAAGAGSATATGLVMRLRALPDGEPLRFLTDLVRTEAASVLGHRSESTVEADREFGQLGIDSLTAVELCNRLRECTGLRLSTTLVYDYPTPLAVAGHLLEELFGAETPVRDEVTERGVLNEPIAIVGIGCRFPGGVASPEDLWRVVVDGRDTLSPFPTDRDWESSWFSDGDLGDRVGGFLHDATTFDSEFFGISPREAVAMDPQQRILLEVTWEALERAGIDATTLRGSRTGVYVGSNNQDYSHVVVNAAEDVQGHAVTGVAGSIISGRLAYSFGFEGPALTVDTACSSSLVTMHLAANALRAGECGLALAGGVTVMATPMNFGGFDRQGGMAQDGRCKAFSDDADGTNWSEGAAMLVLERLPDAVANGHEVLAVLRGSAVNSDGASNGLSAPNGPSQQRVIRAALGDARLSTADVDVIEAHGTGTKLGDPIEAQSLLATYGQDRENPVLLGSVKSNLGHTQGAAGAAGVIKMVQAIRHGVVPPTLHVTSPTSHVDWSAGRIELVTEPTGWPAVDRPRRAGVSSFGISGTNAHVIIEQAPPATTAESSTATGVPWVVSARTPAAVDDQISRLATVDQPAADIAYSLLSRTTFEHRAVILDGVEVARGQAQGARLAFLFAGQGAQRLGMGRELHARYPVFAAAFDEITDRFEGLRKTLWGRDIAALNRTGWAQPALFAFEVALYRLVESAGVRPDVVVGHSIGEIAAAHVAGVFSLDDACTLVEARARLMQALPAGGAMVAVRAGEDELALTDGVSIAVVNGQDDLVLAGVEDQVMAVVGDREHKRLRVSHAFHSPLMDPMLDDFRAAIAGITFHEPAIAMVKDVTSVDHWVNHVRDTVRFADDVTAASADRFLEIGPDGTLSALTGGIPLLRRDRDEQTSFVTGLARLHVAGTAVDWRAVVPAGRRVDLPAYPFQRERYWPKLGSMTFEANPVDAEFWDAVERADSSALSVTLGLGADTLDHVLPALSAWRVRRRQESTVDSWRYRENWKALTLPTVRPQGPLLVAVPAELGDDVWVRSVVDALGQDAVTVALPRTSGMPAWADDSLRTMLSGDVDPLRARYAELLPADPFSAVVSLLGLVEDVPGAAPAGLGMTLTLLQALEDTGVAAPVWAITRGAVSTSAADPAPDAWQAALWGLGRVAAMEQPARWGGAIDLPDELDSVSLERFLAVMAHGDEDQVAIRTSGVYGRRMVVAKPSDLDPWQPHGTVLVTGGTGALGGHVARDLAARGAQRLVLLSRSGLDAPGAVDLAAELTELGATATIVACDAADRDAVAAVLADLPAGSLTGVVHTAGVLDDGMLTNLTPDRFEEVFRAKVTSALVLDELTAGLDLEMFALFSSVAGAIGNPGQAGYAAANTALDAIAQRRAAHGRAATSIAWGAWDGGGMAAGVRGRGGGDRVTSTTLDPALAVPALWQVVAEPAPIVVLADLQQEDVLTALLSQRPNPLLAELPAARAAAERAAALRQESASAAAELVTRLRRMPADEGVEVMLDLVRDEAAAVLGHTGRAAVATGKAFRELGFDSLTAVELRDRLYASTGLPLAATLVFDYPNPKALADHLAETLLAVGGDDRGDLAAPSGSDPDDPIVIVGMSCRFPGGIDTVDDLWALLSGGEHAIGSFPDDRGWDLASLSGQGPGRSATQRGGFLSGAAEFDPAPFGISPREALAMDPQQRLLLETSWEAVESAGIDPESLRGTRTGVFVGTNGQDYRHVVLRAREDLAAHSGTGLAASVISGRISYTFGLEGPAVTVDTACSSSLVAMHWAARALRGGECSLALVGGATVMATSMSFAEFTVQGGLAPDGLCKAFSDDADGTGWSEGAGMLVLERRSDAERNGHPIVAVLRGSAVNSDGASNGLTAPNGPSQQRVIRAALADAGLSAQDVDVVEAHGTGTVLGDPIEAQALLATYGQGRTTPLYLGAVKSNLGHTQAAAGVAGVLKMVLALRAGTMPRTLHVSEPTSKVDWTGGDIRLLTENLAWPDRGRPRRAGVSSFGISGTNAHVVLEQADPVVAPPRPTQLPVALPLPVSAASSGALDGQLARLRDFLAANPAVSHADVAYALVADRAALDHRAVLLVDDSGLTEVARATAGEHSTAVLFAGQGAQRLGMGRALHTRFPVFASAFDEVVDRFPGLREVVWGEDADELNRTGWAQPALFALEVALHRLVESCGVRVSAVAGHSIGEIAAAHVAGVFSLEDACTVVGARARLMQALPEGGAMVAVQCAEHELALTEGVSVAAVNGPHSVVVAGVEAEVMAVVGDRKHRRLSVSHAFHSPLMDPMLDDFRAAIAGISFAEPRLAMTGEVTDPEYWVRHVRDTVRFSDTVTGLRARGIDVFLELGPDGTLTALTSDIVGNVVGTAVDDAVDTVLTVPALRRDRDEESAVVTALARLHAAGVRVDWSGILAGTGARRVALPTYAFHRDHYWPVVGAGRGDAAGLGLETAPHPLLGTITPLGGTTETLLTGRVQPNAHPWLPDHQVGGVTVLPATAWVELVTRAGDYVGCDTLVELSLDAPLVLDPDGTPIQVRLGDVDAEGHCPVLLYARDTGAAPSEERGFYRCGTGVLGSGVAVADVSVETMTGVWPPRDADPVALDGLAGAWTRGEDVFAEVHLPDSVTDAADYLIHPALLSLVVRAAALTGVAGEVPVTWHGSRVHAQGATELRVHVRATGTHTVSIAAVDAGGEPVFTVASVEFGAAGFRAGTAPETPLFGLDWVPAGDLPTTDVTWAVTTGGLAALTETGPPGVVVVPVVGTDVDGVPALLADTVALLRAYLDDDRFATVPMLFRTRGATTGTDLGAAAVWGLVRSAQSEHPGRFALIDVVDGDPDDGVLAGLVPGLLSAGETQARHRDGELSVARLAVLDDSGTPGREWDPNGTVLITGGTGGLGGALARHLVTTRDVRRLLLVSRRGMAAPGTTDLIEELTTHGAEVTVVACDVTDRPAVAALLAGIDPAHPLTAVVHTAGVLDDGVVSSLTPDRLAAVLAPKAGAAWHLHELTRDLDLACFALYSSSAGVLGSAGQANYAAANLFLDALARHRHTLGLPAVSFAWGPWERGSGMTGTLTEEQLARISRSGMPPLSSEHGFALFDAGVARGAPAVFAVRLAGGAAFAVAPPGTRIPPLLAGIIRGGRRTASTASAGFLDRLAGLDREGRVRALCDLVRTEAAAVLGHTGIDAVEPGREFRQLGFDSLTSVELRNRLAASTGHTLTSTIVFDYPNPLALAGFLADELGGEVVEAAPADALLSELDRLEAAFAGQEVDEVARTGIELRLRALLARVTVTPVTDEADVTEKINAASAREVLAFIDNELGRRQDR</sequence>
<evidence type="ECO:0000256" key="1">
    <source>
        <dbReference type="ARBA" id="ARBA00001957"/>
    </source>
</evidence>
<name>A0A7Z0WEE7_9PSEU</name>
<dbReference type="InterPro" id="IPR049551">
    <property type="entry name" value="PKS_DH_C"/>
</dbReference>
<feature type="domain" description="PKS/mFAS DH" evidence="13">
    <location>
        <begin position="895"/>
        <end position="1165"/>
    </location>
</feature>
<dbReference type="InterPro" id="IPR016039">
    <property type="entry name" value="Thiolase-like"/>
</dbReference>
<evidence type="ECO:0000256" key="8">
    <source>
        <dbReference type="ARBA" id="ARBA00023268"/>
    </source>
</evidence>
<dbReference type="InterPro" id="IPR036736">
    <property type="entry name" value="ACP-like_sf"/>
</dbReference>
<evidence type="ECO:0000259" key="11">
    <source>
        <dbReference type="PROSITE" id="PS50075"/>
    </source>
</evidence>
<dbReference type="SMART" id="SM00829">
    <property type="entry name" value="PKS_ER"/>
    <property type="match status" value="1"/>
</dbReference>
<dbReference type="PROSITE" id="PS00012">
    <property type="entry name" value="PHOSPHOPANTETHEINE"/>
    <property type="match status" value="4"/>
</dbReference>
<dbReference type="SMART" id="SM00826">
    <property type="entry name" value="PKS_DH"/>
    <property type="match status" value="3"/>
</dbReference>
<dbReference type="InterPro" id="IPR020806">
    <property type="entry name" value="PKS_PP-bd"/>
</dbReference>
<feature type="domain" description="Ketosynthase family 3 (KS3)" evidence="12">
    <location>
        <begin position="5106"/>
        <end position="5527"/>
    </location>
</feature>
<dbReference type="GO" id="GO:0006633">
    <property type="term" value="P:fatty acid biosynthetic process"/>
    <property type="evidence" value="ECO:0007669"/>
    <property type="project" value="InterPro"/>
</dbReference>
<dbReference type="Pfam" id="PF16197">
    <property type="entry name" value="KAsynt_C_assoc"/>
    <property type="match status" value="4"/>
</dbReference>
<reference evidence="14 15" key="1">
    <citation type="submission" date="2016-12" db="EMBL/GenBank/DDBJ databases">
        <title>The draft genome sequence of Actinophytocola xinjiangensis.</title>
        <authorList>
            <person name="Wang W."/>
            <person name="Yuan L."/>
        </authorList>
    </citation>
    <scope>NUCLEOTIDE SEQUENCE [LARGE SCALE GENOMIC DNA]</scope>
    <source>
        <strain evidence="14 15">CGMCC 4.4663</strain>
    </source>
</reference>
<dbReference type="PANTHER" id="PTHR43775">
    <property type="entry name" value="FATTY ACID SYNTHASE"/>
    <property type="match status" value="1"/>
</dbReference>
<dbReference type="InterPro" id="IPR016035">
    <property type="entry name" value="Acyl_Trfase/lysoPLipase"/>
</dbReference>
<dbReference type="SUPFAM" id="SSF47336">
    <property type="entry name" value="ACP-like"/>
    <property type="match status" value="4"/>
</dbReference>
<dbReference type="InterPro" id="IPR013154">
    <property type="entry name" value="ADH-like_N"/>
</dbReference>
<dbReference type="Pfam" id="PF13602">
    <property type="entry name" value="ADH_zinc_N_2"/>
    <property type="match status" value="1"/>
</dbReference>
<dbReference type="PROSITE" id="PS52004">
    <property type="entry name" value="KS3_2"/>
    <property type="match status" value="4"/>
</dbReference>
<dbReference type="Proteomes" id="UP000185696">
    <property type="component" value="Unassembled WGS sequence"/>
</dbReference>
<dbReference type="InterPro" id="IPR057326">
    <property type="entry name" value="KR_dom"/>
</dbReference>
<dbReference type="EMBL" id="MSIF01000029">
    <property type="protein sequence ID" value="OLF05414.1"/>
    <property type="molecule type" value="Genomic_DNA"/>
</dbReference>
<evidence type="ECO:0000256" key="2">
    <source>
        <dbReference type="ARBA" id="ARBA00004792"/>
    </source>
</evidence>
<dbReference type="FunFam" id="1.10.1200.10:FF:000007">
    <property type="entry name" value="Probable polyketide synthase pks17"/>
    <property type="match status" value="4"/>
</dbReference>
<dbReference type="Gene3D" id="6.10.140.1830">
    <property type="match status" value="1"/>
</dbReference>
<dbReference type="InterPro" id="IPR032821">
    <property type="entry name" value="PKS_assoc"/>
</dbReference>
<dbReference type="PANTHER" id="PTHR43775:SF51">
    <property type="entry name" value="INACTIVE PHENOLPHTHIOCEROL SYNTHESIS POLYKETIDE SYNTHASE TYPE I PKS1-RELATED"/>
    <property type="match status" value="1"/>
</dbReference>
<dbReference type="CDD" id="cd00833">
    <property type="entry name" value="PKS"/>
    <property type="match status" value="4"/>
</dbReference>
<feature type="domain" description="Carrier" evidence="11">
    <location>
        <begin position="6673"/>
        <end position="6748"/>
    </location>
</feature>
<dbReference type="SUPFAM" id="SSF53901">
    <property type="entry name" value="Thiolase-like"/>
    <property type="match status" value="4"/>
</dbReference>
<feature type="domain" description="Ketosynthase family 3 (KS3)" evidence="12">
    <location>
        <begin position="3642"/>
        <end position="4060"/>
    </location>
</feature>
<accession>A0A7Z0WEE7</accession>
<dbReference type="Gene3D" id="3.90.180.10">
    <property type="entry name" value="Medium-chain alcohol dehydrogenases, catalytic domain"/>
    <property type="match status" value="1"/>
</dbReference>
<dbReference type="GO" id="GO:0016491">
    <property type="term" value="F:oxidoreductase activity"/>
    <property type="evidence" value="ECO:0007669"/>
    <property type="project" value="InterPro"/>
</dbReference>
<evidence type="ECO:0000256" key="4">
    <source>
        <dbReference type="ARBA" id="ARBA00022553"/>
    </source>
</evidence>
<keyword evidence="15" id="KW-1185">Reference proteome</keyword>
<feature type="active site" description="Proton acceptor; for dehydratase activity" evidence="10">
    <location>
        <position position="927"/>
    </location>
</feature>
<dbReference type="Gene3D" id="3.10.129.110">
    <property type="entry name" value="Polyketide synthase dehydratase"/>
    <property type="match status" value="4"/>
</dbReference>
<feature type="domain" description="Ketosynthase family 3 (KS3)" evidence="12">
    <location>
        <begin position="2029"/>
        <end position="2445"/>
    </location>
</feature>
<dbReference type="InterPro" id="IPR020841">
    <property type="entry name" value="PKS_Beta-ketoAc_synthase_dom"/>
</dbReference>
<dbReference type="SMART" id="SM01294">
    <property type="entry name" value="PKS_PP_betabranch"/>
    <property type="match status" value="2"/>
</dbReference>
<dbReference type="InterPro" id="IPR049900">
    <property type="entry name" value="PKS_mFAS_DH"/>
</dbReference>
<dbReference type="GO" id="GO:0033068">
    <property type="term" value="P:macrolide biosynthetic process"/>
    <property type="evidence" value="ECO:0007669"/>
    <property type="project" value="UniProtKB-ARBA"/>
</dbReference>
<dbReference type="PROSITE" id="PS00606">
    <property type="entry name" value="KS3_1"/>
    <property type="match status" value="4"/>
</dbReference>
<comment type="cofactor">
    <cofactor evidence="1">
        <name>pantetheine 4'-phosphate</name>
        <dbReference type="ChEBI" id="CHEBI:47942"/>
    </cofactor>
</comment>
<dbReference type="InterPro" id="IPR009081">
    <property type="entry name" value="PP-bd_ACP"/>
</dbReference>
<dbReference type="SMART" id="SM00825">
    <property type="entry name" value="PKS_KS"/>
    <property type="match status" value="4"/>
</dbReference>
<comment type="caution">
    <text evidence="14">The sequence shown here is derived from an EMBL/GenBank/DDBJ whole genome shotgun (WGS) entry which is preliminary data.</text>
</comment>
<keyword evidence="8" id="KW-0511">Multifunctional enzyme</keyword>
<evidence type="ECO:0000256" key="10">
    <source>
        <dbReference type="PROSITE-ProRule" id="PRU01363"/>
    </source>
</evidence>
<evidence type="ECO:0000256" key="6">
    <source>
        <dbReference type="ARBA" id="ARBA00022737"/>
    </source>
</evidence>
<keyword evidence="7" id="KW-0045">Antibiotic biosynthesis</keyword>
<dbReference type="InterPro" id="IPR014030">
    <property type="entry name" value="Ketoacyl_synth_N"/>
</dbReference>
<dbReference type="InterPro" id="IPR055123">
    <property type="entry name" value="SpnB-like_Rossmann"/>
</dbReference>
<evidence type="ECO:0000256" key="5">
    <source>
        <dbReference type="ARBA" id="ARBA00022679"/>
    </source>
</evidence>
<evidence type="ECO:0008006" key="16">
    <source>
        <dbReference type="Google" id="ProtNLM"/>
    </source>
</evidence>
<feature type="domain" description="Carrier" evidence="11">
    <location>
        <begin position="3549"/>
        <end position="3624"/>
    </location>
</feature>
<dbReference type="Pfam" id="PF08659">
    <property type="entry name" value="KR"/>
    <property type="match status" value="4"/>
</dbReference>
<dbReference type="SMART" id="SM00822">
    <property type="entry name" value="PKS_KR"/>
    <property type="match status" value="4"/>
</dbReference>
<dbReference type="Pfam" id="PF22953">
    <property type="entry name" value="SpnB_Rossmann"/>
    <property type="match status" value="3"/>
</dbReference>
<dbReference type="InterPro" id="IPR011032">
    <property type="entry name" value="GroES-like_sf"/>
</dbReference>
<dbReference type="CDD" id="cd08952">
    <property type="entry name" value="KR_1_SDR_x"/>
    <property type="match status" value="1"/>
</dbReference>
<dbReference type="InterPro" id="IPR016036">
    <property type="entry name" value="Malonyl_transacylase_ACP-bd"/>
</dbReference>
<dbReference type="GO" id="GO:0008270">
    <property type="term" value="F:zinc ion binding"/>
    <property type="evidence" value="ECO:0007669"/>
    <property type="project" value="InterPro"/>
</dbReference>
<dbReference type="Pfam" id="PF00698">
    <property type="entry name" value="Acyl_transf_1"/>
    <property type="match status" value="4"/>
</dbReference>
<dbReference type="SUPFAM" id="SSF50129">
    <property type="entry name" value="GroES-like"/>
    <property type="match status" value="1"/>
</dbReference>
<dbReference type="Pfam" id="PF14765">
    <property type="entry name" value="PS-DH"/>
    <property type="match status" value="2"/>
</dbReference>
<dbReference type="SUPFAM" id="SSF52151">
    <property type="entry name" value="FabD/lysophospholipase-like"/>
    <property type="match status" value="4"/>
</dbReference>
<dbReference type="PROSITE" id="PS50075">
    <property type="entry name" value="CARRIER"/>
    <property type="match status" value="4"/>
</dbReference>
<gene>
    <name evidence="14" type="ORF">BLA60_36345</name>
</gene>
<dbReference type="CDD" id="cd05195">
    <property type="entry name" value="enoyl_red"/>
    <property type="match status" value="1"/>
</dbReference>
<evidence type="ECO:0000256" key="3">
    <source>
        <dbReference type="ARBA" id="ARBA00022450"/>
    </source>
</evidence>